<evidence type="ECO:0000256" key="2">
    <source>
        <dbReference type="ARBA" id="ARBA00023242"/>
    </source>
</evidence>
<dbReference type="Ensembl" id="ENSLACT00000010076.1">
    <property type="protein sequence ID" value="ENSLACP00000009999.1"/>
    <property type="gene ID" value="ENSLACG00000008813.1"/>
</dbReference>
<keyword evidence="4" id="KW-0479">Metal-binding</keyword>
<evidence type="ECO:0000313" key="8">
    <source>
        <dbReference type="Proteomes" id="UP000008672"/>
    </source>
</evidence>
<feature type="zinc finger region" description="C3H1-type" evidence="4">
    <location>
        <begin position="22"/>
        <end position="49"/>
    </location>
</feature>
<proteinExistence type="inferred from homology"/>
<dbReference type="Gene3D" id="3.30.720.50">
    <property type="match status" value="1"/>
</dbReference>
<dbReference type="EMBL" id="AFYH01088924">
    <property type="status" value="NOT_ANNOTATED_CDS"/>
    <property type="molecule type" value="Genomic_DNA"/>
</dbReference>
<dbReference type="InterPro" id="IPR051712">
    <property type="entry name" value="ARTD-AVP"/>
</dbReference>
<dbReference type="PROSITE" id="PS50103">
    <property type="entry name" value="ZF_C3H1"/>
    <property type="match status" value="1"/>
</dbReference>
<reference evidence="7" key="3">
    <citation type="submission" date="2025-09" db="UniProtKB">
        <authorList>
            <consortium name="Ensembl"/>
        </authorList>
    </citation>
    <scope>IDENTIFICATION</scope>
</reference>
<dbReference type="SUPFAM" id="SSF117839">
    <property type="entry name" value="WWE domain"/>
    <property type="match status" value="1"/>
</dbReference>
<evidence type="ECO:0000259" key="5">
    <source>
        <dbReference type="PROSITE" id="PS50103"/>
    </source>
</evidence>
<dbReference type="InterPro" id="IPR037197">
    <property type="entry name" value="WWE_dom_sf"/>
</dbReference>
<dbReference type="InterPro" id="IPR000571">
    <property type="entry name" value="Znf_CCCH"/>
</dbReference>
<dbReference type="EMBL" id="AFYH01088925">
    <property type="status" value="NOT_ANNOTATED_CDS"/>
    <property type="molecule type" value="Genomic_DNA"/>
</dbReference>
<dbReference type="AlphaFoldDB" id="H3AK28"/>
<dbReference type="Bgee" id="ENSLACG00000008813">
    <property type="expression patterns" value="Expressed in pectoral fin and 4 other cell types or tissues"/>
</dbReference>
<evidence type="ECO:0000313" key="7">
    <source>
        <dbReference type="Ensembl" id="ENSLACP00000009999.1"/>
    </source>
</evidence>
<keyword evidence="4" id="KW-0863">Zinc-finger</keyword>
<dbReference type="Gene3D" id="3.90.228.10">
    <property type="match status" value="1"/>
</dbReference>
<dbReference type="InterPro" id="IPR012317">
    <property type="entry name" value="Poly(ADP-ribose)pol_cat_dom"/>
</dbReference>
<dbReference type="SUPFAM" id="SSF56399">
    <property type="entry name" value="ADP-ribosylation"/>
    <property type="match status" value="1"/>
</dbReference>
<dbReference type="Proteomes" id="UP000008672">
    <property type="component" value="Unassembled WGS sequence"/>
</dbReference>
<dbReference type="GO" id="GO:1990404">
    <property type="term" value="F:NAD+-protein mono-ADP-ribosyltransferase activity"/>
    <property type="evidence" value="ECO:0007669"/>
    <property type="project" value="TreeGrafter"/>
</dbReference>
<dbReference type="GeneTree" id="ENSGT00940000155368"/>
<organism evidence="7 8">
    <name type="scientific">Latimeria chalumnae</name>
    <name type="common">Coelacanth</name>
    <dbReference type="NCBI Taxonomy" id="7897"/>
    <lineage>
        <taxon>Eukaryota</taxon>
        <taxon>Metazoa</taxon>
        <taxon>Chordata</taxon>
        <taxon>Craniata</taxon>
        <taxon>Vertebrata</taxon>
        <taxon>Euteleostomi</taxon>
        <taxon>Coelacanthiformes</taxon>
        <taxon>Coelacanthidae</taxon>
        <taxon>Latimeria</taxon>
    </lineage>
</organism>
<reference evidence="7" key="2">
    <citation type="submission" date="2025-08" db="UniProtKB">
        <authorList>
            <consortium name="Ensembl"/>
        </authorList>
    </citation>
    <scope>IDENTIFICATION</scope>
</reference>
<evidence type="ECO:0000256" key="1">
    <source>
        <dbReference type="ARBA" id="ARBA00004123"/>
    </source>
</evidence>
<name>H3AK28_LATCH</name>
<dbReference type="OMA" id="WDKYKRK"/>
<dbReference type="Pfam" id="PF00644">
    <property type="entry name" value="PARP"/>
    <property type="match status" value="1"/>
</dbReference>
<evidence type="ECO:0008006" key="9">
    <source>
        <dbReference type="Google" id="ProtNLM"/>
    </source>
</evidence>
<evidence type="ECO:0000256" key="4">
    <source>
        <dbReference type="PROSITE-ProRule" id="PRU00723"/>
    </source>
</evidence>
<dbReference type="InParanoid" id="H3AK28"/>
<dbReference type="eggNOG" id="ENOG502RTUK">
    <property type="taxonomic scope" value="Eukaryota"/>
</dbReference>
<protein>
    <recommendedName>
        <fullName evidence="9">Poly [ADP-ribose] polymerase</fullName>
    </recommendedName>
</protein>
<comment type="similarity">
    <text evidence="3">Belongs to the ARTD/PARP family.</text>
</comment>
<keyword evidence="4" id="KW-0862">Zinc</keyword>
<feature type="domain" description="PARP catalytic" evidence="6">
    <location>
        <begin position="244"/>
        <end position="453"/>
    </location>
</feature>
<dbReference type="GO" id="GO:0003950">
    <property type="term" value="F:NAD+ poly-ADP-ribosyltransferase activity"/>
    <property type="evidence" value="ECO:0007669"/>
    <property type="project" value="InterPro"/>
</dbReference>
<accession>H3AK28</accession>
<evidence type="ECO:0000259" key="6">
    <source>
        <dbReference type="PROSITE" id="PS51059"/>
    </source>
</evidence>
<dbReference type="PROSITE" id="PS51059">
    <property type="entry name" value="PARP_CATALYTIC"/>
    <property type="match status" value="1"/>
</dbReference>
<dbReference type="GO" id="GO:0005634">
    <property type="term" value="C:nucleus"/>
    <property type="evidence" value="ECO:0007669"/>
    <property type="project" value="UniProtKB-SubCell"/>
</dbReference>
<dbReference type="GO" id="GO:0008270">
    <property type="term" value="F:zinc ion binding"/>
    <property type="evidence" value="ECO:0007669"/>
    <property type="project" value="UniProtKB-KW"/>
</dbReference>
<dbReference type="CDD" id="cd01439">
    <property type="entry name" value="TCCD_inducible_PARP_like"/>
    <property type="match status" value="1"/>
</dbReference>
<sequence>EELTLDHIAEVLTQLEYHTHQAEGVAVCTEFLLGCCFYGKQCLQHHTTLPYHWQLQKAETQRWESVPEEAQELLERFYCDPEKEYIRMNIQGRILDKTVDHRSVRVLKLPFTTVYKIATPFPSASCNETPRGTGAAWKCATCQCHPTLGTVFPHQPFVQCIEAALNQGASETRCSTLEHGYVLNLAEGYQQNVTTGTKRLICKRPVFQSPVLLLPQLRTLSGTSYMDGPSPPSLPLSAAPNGPYPETWISMDSSLDFLQVPMSMEDRGYRIVYGLFHKTMPESKYMILGIKRMQNQFLWDKYKRKREHMSRKMSEHEKLLNEKHLFHGTSSSAISAICKQNFDPRLSGKHATLYGQGSYFARRSVYSHRYAQKSPDGAHYVFLSKVLVGKFTLGKPNMRRPPALCPENPSSDLYDSCVDSMTDPQIFVVFDNDQCYPYFIIKYKEIEENITVL</sequence>
<feature type="domain" description="C3H1-type" evidence="5">
    <location>
        <begin position="22"/>
        <end position="49"/>
    </location>
</feature>
<dbReference type="EMBL" id="AFYH01088923">
    <property type="status" value="NOT_ANNOTATED_CDS"/>
    <property type="molecule type" value="Genomic_DNA"/>
</dbReference>
<dbReference type="HOGENOM" id="CLU_014825_0_1_1"/>
<keyword evidence="2" id="KW-0539">Nucleus</keyword>
<dbReference type="PANTHER" id="PTHR45740:SF7">
    <property type="entry name" value="PROTEIN MONO-ADP-RIBOSYLTRANSFERASE TIPARP"/>
    <property type="match status" value="1"/>
</dbReference>
<reference evidence="8" key="1">
    <citation type="submission" date="2011-08" db="EMBL/GenBank/DDBJ databases">
        <title>The draft genome of Latimeria chalumnae.</title>
        <authorList>
            <person name="Di Palma F."/>
            <person name="Alfoldi J."/>
            <person name="Johnson J."/>
            <person name="Berlin A."/>
            <person name="Gnerre S."/>
            <person name="Jaffe D."/>
            <person name="MacCallum I."/>
            <person name="Young S."/>
            <person name="Walker B.J."/>
            <person name="Lander E."/>
            <person name="Lindblad-Toh K."/>
        </authorList>
    </citation>
    <scope>NUCLEOTIDE SEQUENCE [LARGE SCALE GENOMIC DNA]</scope>
    <source>
        <strain evidence="8">Wild caught</strain>
    </source>
</reference>
<keyword evidence="8" id="KW-1185">Reference proteome</keyword>
<comment type="subcellular location">
    <subcellularLocation>
        <location evidence="1">Nucleus</location>
    </subcellularLocation>
</comment>
<dbReference type="PANTHER" id="PTHR45740">
    <property type="entry name" value="POLY [ADP-RIBOSE] POLYMERASE"/>
    <property type="match status" value="1"/>
</dbReference>
<evidence type="ECO:0000256" key="3">
    <source>
        <dbReference type="ARBA" id="ARBA00024347"/>
    </source>
</evidence>